<gene>
    <name evidence="2" type="ORF">AR1Y2_0262</name>
</gene>
<protein>
    <submittedName>
        <fullName evidence="2">Uncharacterized protein</fullName>
    </submittedName>
</protein>
<dbReference type="KEGG" id="arf:AR1Y2_0262"/>
<sequence length="38" mass="4404">MNGQSRFFGICPYLYDTGTFCLSAIAMVFTDFCFFYIL</sequence>
<keyword evidence="3" id="KW-1185">Reference proteome</keyword>
<evidence type="ECO:0000256" key="1">
    <source>
        <dbReference type="SAM" id="Phobius"/>
    </source>
</evidence>
<feature type="transmembrane region" description="Helical" evidence="1">
    <location>
        <begin position="12"/>
        <end position="37"/>
    </location>
</feature>
<name>A0A4P8I8K7_9FIRM</name>
<reference evidence="2 3" key="1">
    <citation type="submission" date="2019-05" db="EMBL/GenBank/DDBJ databases">
        <title>Complete genome sequencing of Anaerostipes rhamnosivorans.</title>
        <authorList>
            <person name="Bui T.P.N."/>
            <person name="de Vos W.M."/>
        </authorList>
    </citation>
    <scope>NUCLEOTIDE SEQUENCE [LARGE SCALE GENOMIC DNA]</scope>
    <source>
        <strain evidence="2 3">1y2</strain>
    </source>
</reference>
<accession>A0A4P8I8K7</accession>
<keyword evidence="1" id="KW-0472">Membrane</keyword>
<keyword evidence="1" id="KW-0812">Transmembrane</keyword>
<evidence type="ECO:0000313" key="3">
    <source>
        <dbReference type="Proteomes" id="UP000298653"/>
    </source>
</evidence>
<organism evidence="2 3">
    <name type="scientific">Anaerostipes rhamnosivorans</name>
    <dbReference type="NCBI Taxonomy" id="1229621"/>
    <lineage>
        <taxon>Bacteria</taxon>
        <taxon>Bacillati</taxon>
        <taxon>Bacillota</taxon>
        <taxon>Clostridia</taxon>
        <taxon>Lachnospirales</taxon>
        <taxon>Lachnospiraceae</taxon>
        <taxon>Anaerostipes</taxon>
    </lineage>
</organism>
<dbReference type="AlphaFoldDB" id="A0A4P8I8K7"/>
<keyword evidence="1" id="KW-1133">Transmembrane helix</keyword>
<evidence type="ECO:0000313" key="2">
    <source>
        <dbReference type="EMBL" id="QCP33716.1"/>
    </source>
</evidence>
<dbReference type="EMBL" id="CP040058">
    <property type="protein sequence ID" value="QCP33716.1"/>
    <property type="molecule type" value="Genomic_DNA"/>
</dbReference>
<proteinExistence type="predicted"/>
<dbReference type="Proteomes" id="UP000298653">
    <property type="component" value="Chromosome"/>
</dbReference>